<comment type="caution">
    <text evidence="1">The sequence shown here is derived from an EMBL/GenBank/DDBJ whole genome shotgun (WGS) entry which is preliminary data.</text>
</comment>
<gene>
    <name evidence="1" type="ORF">MRB53_021044</name>
</gene>
<evidence type="ECO:0000313" key="1">
    <source>
        <dbReference type="EMBL" id="KAJ8627737.1"/>
    </source>
</evidence>
<reference evidence="1 2" key="1">
    <citation type="journal article" date="2022" name="Hortic Res">
        <title>A haplotype resolved chromosomal level avocado genome allows analysis of novel avocado genes.</title>
        <authorList>
            <person name="Nath O."/>
            <person name="Fletcher S.J."/>
            <person name="Hayward A."/>
            <person name="Shaw L.M."/>
            <person name="Masouleh A.K."/>
            <person name="Furtado A."/>
            <person name="Henry R.J."/>
            <person name="Mitter N."/>
        </authorList>
    </citation>
    <scope>NUCLEOTIDE SEQUENCE [LARGE SCALE GENOMIC DNA]</scope>
    <source>
        <strain evidence="2">cv. Hass</strain>
    </source>
</reference>
<organism evidence="1 2">
    <name type="scientific">Persea americana</name>
    <name type="common">Avocado</name>
    <dbReference type="NCBI Taxonomy" id="3435"/>
    <lineage>
        <taxon>Eukaryota</taxon>
        <taxon>Viridiplantae</taxon>
        <taxon>Streptophyta</taxon>
        <taxon>Embryophyta</taxon>
        <taxon>Tracheophyta</taxon>
        <taxon>Spermatophyta</taxon>
        <taxon>Magnoliopsida</taxon>
        <taxon>Magnoliidae</taxon>
        <taxon>Laurales</taxon>
        <taxon>Lauraceae</taxon>
        <taxon>Persea</taxon>
    </lineage>
</organism>
<keyword evidence="2" id="KW-1185">Reference proteome</keyword>
<name>A0ACC2L3T1_PERAE</name>
<dbReference type="Proteomes" id="UP001234297">
    <property type="component" value="Chromosome 6"/>
</dbReference>
<proteinExistence type="predicted"/>
<accession>A0ACC2L3T1</accession>
<dbReference type="EMBL" id="CM056814">
    <property type="protein sequence ID" value="KAJ8627737.1"/>
    <property type="molecule type" value="Genomic_DNA"/>
</dbReference>
<sequence>MGKRLVGIVGDGNMIKQMRNDQGNNPLHLAASLGQADMCMLMVDRDLELIMSRNMDGETPLFLAALHGRKQAFYTLHYKWSSNRGQHEDFSHCKRNDGNSILHVTILGGVLR</sequence>
<protein>
    <submittedName>
        <fullName evidence="1">Uncharacterized protein</fullName>
    </submittedName>
</protein>
<evidence type="ECO:0000313" key="2">
    <source>
        <dbReference type="Proteomes" id="UP001234297"/>
    </source>
</evidence>